<evidence type="ECO:0000256" key="3">
    <source>
        <dbReference type="ARBA" id="ARBA00023002"/>
    </source>
</evidence>
<sequence>MNLTPYRCSSILSSTALRRSISYRSAPQFQTRALASMANIHTPIPKLKLNDGTSIPMLGYGTGTAWYKKGDESQLDQACIDSTKIAIGMGYTHLDGAEVYKTEPELGAAIKQSDVPREKLYITTKVITNIDDIPSALKTSLKKLGVDYVDLYLIHAPFFASTKEEHQAKWKDMESLVQAGLTKSIGVSNYLPEQLGWILETATIVPAINQIEFHPYLQHGELLKFHKEQGIATAAYGPLSAVTKAAPGPIDDFMAALSRKYAVSQGEISLRWCIDQDIVALTTSSKEQRLSDYLRAMKFKLTPVEIKQINELGSQKHYRGFWNHKIDENDRR</sequence>
<comment type="similarity">
    <text evidence="1">Belongs to the aldo/keto reductase family.</text>
</comment>
<dbReference type="Proteomes" id="UP000033647">
    <property type="component" value="Unassembled WGS sequence"/>
</dbReference>
<keyword evidence="9" id="KW-1185">Reference proteome</keyword>
<dbReference type="GO" id="GO:0016616">
    <property type="term" value="F:oxidoreductase activity, acting on the CH-OH group of donors, NAD or NADP as acceptor"/>
    <property type="evidence" value="ECO:0007669"/>
    <property type="project" value="UniProtKB-ARBA"/>
</dbReference>
<evidence type="ECO:0000256" key="5">
    <source>
        <dbReference type="PIRSR" id="PIRSR000097-2"/>
    </source>
</evidence>
<name>A0A0F4GSA8_9PEZI</name>
<gene>
    <name evidence="8" type="ORF">TI39_contig374g00033</name>
</gene>
<dbReference type="EMBL" id="LAFY01000366">
    <property type="protein sequence ID" value="KJX99070.1"/>
    <property type="molecule type" value="Genomic_DNA"/>
</dbReference>
<dbReference type="Gene3D" id="3.20.20.100">
    <property type="entry name" value="NADP-dependent oxidoreductase domain"/>
    <property type="match status" value="1"/>
</dbReference>
<evidence type="ECO:0000256" key="6">
    <source>
        <dbReference type="PIRSR" id="PIRSR000097-3"/>
    </source>
</evidence>
<dbReference type="InterPro" id="IPR018170">
    <property type="entry name" value="Aldo/ket_reductase_CS"/>
</dbReference>
<dbReference type="PRINTS" id="PR00069">
    <property type="entry name" value="ALDKETRDTASE"/>
</dbReference>
<dbReference type="FunFam" id="3.20.20.100:FF:000002">
    <property type="entry name" value="2,5-diketo-D-gluconic acid reductase A"/>
    <property type="match status" value="1"/>
</dbReference>
<dbReference type="OrthoDB" id="416253at2759"/>
<dbReference type="Pfam" id="PF00248">
    <property type="entry name" value="Aldo_ket_red"/>
    <property type="match status" value="1"/>
</dbReference>
<evidence type="ECO:0000256" key="4">
    <source>
        <dbReference type="PIRSR" id="PIRSR000097-1"/>
    </source>
</evidence>
<dbReference type="AlphaFoldDB" id="A0A0F4GSA8"/>
<evidence type="ECO:0000313" key="9">
    <source>
        <dbReference type="Proteomes" id="UP000033647"/>
    </source>
</evidence>
<evidence type="ECO:0000259" key="7">
    <source>
        <dbReference type="Pfam" id="PF00248"/>
    </source>
</evidence>
<dbReference type="PANTHER" id="PTHR43827">
    <property type="entry name" value="2,5-DIKETO-D-GLUCONIC ACID REDUCTASE"/>
    <property type="match status" value="1"/>
</dbReference>
<dbReference type="CDD" id="cd19120">
    <property type="entry name" value="AKR_AKR3C2-3"/>
    <property type="match status" value="1"/>
</dbReference>
<dbReference type="SUPFAM" id="SSF51430">
    <property type="entry name" value="NAD(P)-linked oxidoreductase"/>
    <property type="match status" value="1"/>
</dbReference>
<feature type="domain" description="NADP-dependent oxidoreductase" evidence="7">
    <location>
        <begin position="62"/>
        <end position="312"/>
    </location>
</feature>
<comment type="caution">
    <text evidence="8">The sequence shown here is derived from an EMBL/GenBank/DDBJ whole genome shotgun (WGS) entry which is preliminary data.</text>
</comment>
<reference evidence="8 9" key="1">
    <citation type="submission" date="2015-03" db="EMBL/GenBank/DDBJ databases">
        <title>RNA-seq based gene annotation and comparative genomics of four Zymoseptoria species reveal species-specific pathogenicity related genes and transposable element activity.</title>
        <authorList>
            <person name="Grandaubert J."/>
            <person name="Bhattacharyya A."/>
            <person name="Stukenbrock E.H."/>
        </authorList>
    </citation>
    <scope>NUCLEOTIDE SEQUENCE [LARGE SCALE GENOMIC DNA]</scope>
    <source>
        <strain evidence="8 9">Zb18110</strain>
    </source>
</reference>
<evidence type="ECO:0000256" key="1">
    <source>
        <dbReference type="ARBA" id="ARBA00007905"/>
    </source>
</evidence>
<dbReference type="PANTHER" id="PTHR43827:SF3">
    <property type="entry name" value="NADP-DEPENDENT OXIDOREDUCTASE DOMAIN-CONTAINING PROTEIN"/>
    <property type="match status" value="1"/>
</dbReference>
<dbReference type="InterPro" id="IPR044494">
    <property type="entry name" value="AKR3C2/3"/>
</dbReference>
<feature type="binding site" evidence="5">
    <location>
        <position position="155"/>
    </location>
    <ligand>
        <name>substrate</name>
    </ligand>
</feature>
<keyword evidence="2" id="KW-0521">NADP</keyword>
<dbReference type="PROSITE" id="PS00062">
    <property type="entry name" value="ALDOKETO_REDUCTASE_2"/>
    <property type="match status" value="1"/>
</dbReference>
<dbReference type="InterPro" id="IPR020471">
    <property type="entry name" value="AKR"/>
</dbReference>
<evidence type="ECO:0000313" key="8">
    <source>
        <dbReference type="EMBL" id="KJX99070.1"/>
    </source>
</evidence>
<dbReference type="InterPro" id="IPR036812">
    <property type="entry name" value="NAD(P)_OxRdtase_dom_sf"/>
</dbReference>
<protein>
    <submittedName>
        <fullName evidence="8">Aldo/keto reductase like protein</fullName>
    </submittedName>
</protein>
<dbReference type="GO" id="GO:0016652">
    <property type="term" value="F:oxidoreductase activity, acting on NAD(P)H as acceptor"/>
    <property type="evidence" value="ECO:0007669"/>
    <property type="project" value="InterPro"/>
</dbReference>
<keyword evidence="3" id="KW-0560">Oxidoreductase</keyword>
<evidence type="ECO:0000256" key="2">
    <source>
        <dbReference type="ARBA" id="ARBA00022857"/>
    </source>
</evidence>
<organism evidence="8 9">
    <name type="scientific">Zymoseptoria brevis</name>
    <dbReference type="NCBI Taxonomy" id="1047168"/>
    <lineage>
        <taxon>Eukaryota</taxon>
        <taxon>Fungi</taxon>
        <taxon>Dikarya</taxon>
        <taxon>Ascomycota</taxon>
        <taxon>Pezizomycotina</taxon>
        <taxon>Dothideomycetes</taxon>
        <taxon>Dothideomycetidae</taxon>
        <taxon>Mycosphaerellales</taxon>
        <taxon>Mycosphaerellaceae</taxon>
        <taxon>Zymoseptoria</taxon>
    </lineage>
</organism>
<feature type="site" description="Lowers pKa of active site Tyr" evidence="6">
    <location>
        <position position="125"/>
    </location>
</feature>
<dbReference type="PIRSF" id="PIRSF000097">
    <property type="entry name" value="AKR"/>
    <property type="match status" value="1"/>
</dbReference>
<feature type="active site" description="Proton donor" evidence="4">
    <location>
        <position position="100"/>
    </location>
</feature>
<accession>A0A0F4GSA8</accession>
<dbReference type="InterPro" id="IPR023210">
    <property type="entry name" value="NADP_OxRdtase_dom"/>
</dbReference>
<dbReference type="STRING" id="1047168.A0A0F4GSA8"/>
<proteinExistence type="inferred from homology"/>